<evidence type="ECO:0000256" key="7">
    <source>
        <dbReference type="ARBA" id="ARBA00022989"/>
    </source>
</evidence>
<dbReference type="EMBL" id="JAUSWN010000010">
    <property type="protein sequence ID" value="MDQ0479614.1"/>
    <property type="molecule type" value="Genomic_DNA"/>
</dbReference>
<keyword evidence="6" id="KW-0630">Potassium</keyword>
<keyword evidence="7 10" id="KW-1133">Transmembrane helix</keyword>
<evidence type="ECO:0000256" key="1">
    <source>
        <dbReference type="ARBA" id="ARBA00004651"/>
    </source>
</evidence>
<dbReference type="Pfam" id="PF02386">
    <property type="entry name" value="TrkH"/>
    <property type="match status" value="1"/>
</dbReference>
<organism evidence="11 12">
    <name type="scientific">Hathewaya limosa</name>
    <name type="common">Clostridium limosum</name>
    <dbReference type="NCBI Taxonomy" id="1536"/>
    <lineage>
        <taxon>Bacteria</taxon>
        <taxon>Bacillati</taxon>
        <taxon>Bacillota</taxon>
        <taxon>Clostridia</taxon>
        <taxon>Eubacteriales</taxon>
        <taxon>Clostridiaceae</taxon>
        <taxon>Hathewaya</taxon>
    </lineage>
</organism>
<dbReference type="PANTHER" id="PTHR32024:SF1">
    <property type="entry name" value="KTR SYSTEM POTASSIUM UPTAKE PROTEIN B"/>
    <property type="match status" value="1"/>
</dbReference>
<feature type="transmembrane region" description="Helical" evidence="10">
    <location>
        <begin position="415"/>
        <end position="435"/>
    </location>
</feature>
<evidence type="ECO:0000256" key="3">
    <source>
        <dbReference type="ARBA" id="ARBA00022475"/>
    </source>
</evidence>
<keyword evidence="2" id="KW-0813">Transport</keyword>
<protein>
    <submittedName>
        <fullName evidence="11">Trk system potassium uptake protein TrkH</fullName>
    </submittedName>
</protein>
<dbReference type="PANTHER" id="PTHR32024">
    <property type="entry name" value="TRK SYSTEM POTASSIUM UPTAKE PROTEIN TRKG-RELATED"/>
    <property type="match status" value="1"/>
</dbReference>
<evidence type="ECO:0000256" key="5">
    <source>
        <dbReference type="ARBA" id="ARBA00022692"/>
    </source>
</evidence>
<accession>A0ABU0JR91</accession>
<evidence type="ECO:0000313" key="11">
    <source>
        <dbReference type="EMBL" id="MDQ0479614.1"/>
    </source>
</evidence>
<dbReference type="RefSeq" id="WP_307355616.1">
    <property type="nucleotide sequence ID" value="NZ_BAAACJ010000005.1"/>
</dbReference>
<reference evidence="11 12" key="1">
    <citation type="submission" date="2023-07" db="EMBL/GenBank/DDBJ databases">
        <title>Genomic Encyclopedia of Type Strains, Phase IV (KMG-IV): sequencing the most valuable type-strain genomes for metagenomic binning, comparative biology and taxonomic classification.</title>
        <authorList>
            <person name="Goeker M."/>
        </authorList>
    </citation>
    <scope>NUCLEOTIDE SEQUENCE [LARGE SCALE GENOMIC DNA]</scope>
    <source>
        <strain evidence="11 12">DSM 1400</strain>
    </source>
</reference>
<evidence type="ECO:0000256" key="4">
    <source>
        <dbReference type="ARBA" id="ARBA00022538"/>
    </source>
</evidence>
<keyword evidence="9 10" id="KW-0472">Membrane</keyword>
<evidence type="ECO:0000256" key="9">
    <source>
        <dbReference type="ARBA" id="ARBA00023136"/>
    </source>
</evidence>
<keyword evidence="8" id="KW-0406">Ion transport</keyword>
<evidence type="ECO:0000313" key="12">
    <source>
        <dbReference type="Proteomes" id="UP001224418"/>
    </source>
</evidence>
<feature type="transmembrane region" description="Helical" evidence="10">
    <location>
        <begin position="84"/>
        <end position="107"/>
    </location>
</feature>
<feature type="transmembrane region" description="Helical" evidence="10">
    <location>
        <begin position="302"/>
        <end position="334"/>
    </location>
</feature>
<feature type="transmembrane region" description="Helical" evidence="10">
    <location>
        <begin position="231"/>
        <end position="256"/>
    </location>
</feature>
<dbReference type="InterPro" id="IPR004772">
    <property type="entry name" value="TrkH"/>
</dbReference>
<comment type="caution">
    <text evidence="11">The sequence shown here is derived from an EMBL/GenBank/DDBJ whole genome shotgun (WGS) entry which is preliminary data.</text>
</comment>
<feature type="transmembrane region" description="Helical" evidence="10">
    <location>
        <begin position="137"/>
        <end position="158"/>
    </location>
</feature>
<proteinExistence type="predicted"/>
<gene>
    <name evidence="11" type="ORF">QOZ93_001355</name>
</gene>
<dbReference type="PROSITE" id="PS51257">
    <property type="entry name" value="PROKAR_LIPOPROTEIN"/>
    <property type="match status" value="1"/>
</dbReference>
<feature type="transmembrane region" description="Helical" evidence="10">
    <location>
        <begin position="200"/>
        <end position="219"/>
    </location>
</feature>
<dbReference type="Proteomes" id="UP001224418">
    <property type="component" value="Unassembled WGS sequence"/>
</dbReference>
<evidence type="ECO:0000256" key="8">
    <source>
        <dbReference type="ARBA" id="ARBA00023065"/>
    </source>
</evidence>
<keyword evidence="3" id="KW-1003">Cell membrane</keyword>
<sequence>MTLKGNDIKSSSPSRKLRPAQILALGFACVILIGAILLSLPISSAKGESTSFIDCIFTSTSAVCVTGLVTKDTGTYWSTFGKTVIITLIQIGGLGFMSFTTLVFLLLGKKITLKERMVMQEAMNFFSLQGLVKLSKYVLLFTFSIEGIGALILSTQFIPQFGVLKGICYSLFHSISGFCNAGFDLIGNFSSLTSYSSNSVVILTISFLIVTGGLGFFVWSELYNTHKKRKFSLHTKIAIATTAILLIGGTILFFIFEMNNPNTMQNMSFKDKLLNSFFASVSPRTAGFNSVSTSGMTLSSKILTIVLMFIGGSPGSTAGGIKTTTMAVLIFTILSLIKGREDTEICNKRLCKEIVYKAIVIFIISLMLITIVTLVLSFTDPGFTLEQILYEVVSAFGTVGVTLGITTKLSALGKIIIAISMYFGRVGPLTIVLALTNKGGNRVNIKYPEEKILVG</sequence>
<feature type="transmembrane region" description="Helical" evidence="10">
    <location>
        <begin position="354"/>
        <end position="376"/>
    </location>
</feature>
<keyword evidence="5 10" id="KW-0812">Transmembrane</keyword>
<comment type="subcellular location">
    <subcellularLocation>
        <location evidence="1">Cell membrane</location>
        <topology evidence="1">Multi-pass membrane protein</topology>
    </subcellularLocation>
</comment>
<dbReference type="InterPro" id="IPR003445">
    <property type="entry name" value="Cat_transpt"/>
</dbReference>
<evidence type="ECO:0000256" key="2">
    <source>
        <dbReference type="ARBA" id="ARBA00022448"/>
    </source>
</evidence>
<evidence type="ECO:0000256" key="10">
    <source>
        <dbReference type="SAM" id="Phobius"/>
    </source>
</evidence>
<dbReference type="NCBIfam" id="TIGR00933">
    <property type="entry name" value="2a38"/>
    <property type="match status" value="1"/>
</dbReference>
<keyword evidence="4" id="KW-0633">Potassium transport</keyword>
<name>A0ABU0JR91_HATLI</name>
<feature type="transmembrane region" description="Helical" evidence="10">
    <location>
        <begin position="20"/>
        <end position="40"/>
    </location>
</feature>
<evidence type="ECO:0000256" key="6">
    <source>
        <dbReference type="ARBA" id="ARBA00022958"/>
    </source>
</evidence>
<keyword evidence="12" id="KW-1185">Reference proteome</keyword>